<keyword evidence="2" id="KW-1185">Reference proteome</keyword>
<dbReference type="AlphaFoldDB" id="A0A5E4M0G1"/>
<proteinExistence type="predicted"/>
<name>A0A5E4M0G1_9HEMI</name>
<reference evidence="1 2" key="1">
    <citation type="submission" date="2019-08" db="EMBL/GenBank/DDBJ databases">
        <authorList>
            <person name="Alioto T."/>
            <person name="Alioto T."/>
            <person name="Gomez Garrido J."/>
        </authorList>
    </citation>
    <scope>NUCLEOTIDE SEQUENCE [LARGE SCALE GENOMIC DNA]</scope>
</reference>
<protein>
    <submittedName>
        <fullName evidence="1">Uncharacterized protein</fullName>
    </submittedName>
</protein>
<dbReference type="EMBL" id="CABPRJ010000002">
    <property type="protein sequence ID" value="VVC24443.1"/>
    <property type="molecule type" value="Genomic_DNA"/>
</dbReference>
<organism evidence="1 2">
    <name type="scientific">Cinara cedri</name>
    <dbReference type="NCBI Taxonomy" id="506608"/>
    <lineage>
        <taxon>Eukaryota</taxon>
        <taxon>Metazoa</taxon>
        <taxon>Ecdysozoa</taxon>
        <taxon>Arthropoda</taxon>
        <taxon>Hexapoda</taxon>
        <taxon>Insecta</taxon>
        <taxon>Pterygota</taxon>
        <taxon>Neoptera</taxon>
        <taxon>Paraneoptera</taxon>
        <taxon>Hemiptera</taxon>
        <taxon>Sternorrhyncha</taxon>
        <taxon>Aphidomorpha</taxon>
        <taxon>Aphidoidea</taxon>
        <taxon>Aphididae</taxon>
        <taxon>Lachninae</taxon>
        <taxon>Cinara</taxon>
    </lineage>
</organism>
<dbReference type="Proteomes" id="UP000325440">
    <property type="component" value="Unassembled WGS sequence"/>
</dbReference>
<evidence type="ECO:0000313" key="1">
    <source>
        <dbReference type="EMBL" id="VVC24443.1"/>
    </source>
</evidence>
<sequence>MDTWFRIGSCRKTKLSNDEGTSSSGTTSSEIVDVSNLDYMPPMPSLMNKGTNHGILLGNLNAGCGMPVENKITILSTDFCIH</sequence>
<gene>
    <name evidence="1" type="ORF">CINCED_3A001845</name>
</gene>
<evidence type="ECO:0000313" key="2">
    <source>
        <dbReference type="Proteomes" id="UP000325440"/>
    </source>
</evidence>
<accession>A0A5E4M0G1</accession>